<proteinExistence type="predicted"/>
<dbReference type="Pfam" id="PF13579">
    <property type="entry name" value="Glyco_trans_4_4"/>
    <property type="match status" value="1"/>
</dbReference>
<dbReference type="SUPFAM" id="SSF53756">
    <property type="entry name" value="UDP-Glycosyltransferase/glycogen phosphorylase"/>
    <property type="match status" value="1"/>
</dbReference>
<evidence type="ECO:0000313" key="3">
    <source>
        <dbReference type="Proteomes" id="UP000239590"/>
    </source>
</evidence>
<dbReference type="AlphaFoldDB" id="A0A2S7IEI4"/>
<protein>
    <recommendedName>
        <fullName evidence="1">Glycosyltransferase subfamily 4-like N-terminal domain-containing protein</fullName>
    </recommendedName>
</protein>
<dbReference type="EMBL" id="PTRA01000010">
    <property type="protein sequence ID" value="PQA53172.1"/>
    <property type="molecule type" value="Genomic_DNA"/>
</dbReference>
<evidence type="ECO:0000259" key="1">
    <source>
        <dbReference type="Pfam" id="PF13579"/>
    </source>
</evidence>
<dbReference type="GO" id="GO:0016757">
    <property type="term" value="F:glycosyltransferase activity"/>
    <property type="evidence" value="ECO:0007669"/>
    <property type="project" value="UniProtKB-ARBA"/>
</dbReference>
<dbReference type="Proteomes" id="UP000239590">
    <property type="component" value="Unassembled WGS sequence"/>
</dbReference>
<gene>
    <name evidence="2" type="ORF">C5O19_24910</name>
</gene>
<dbReference type="Gene3D" id="3.40.50.2000">
    <property type="entry name" value="Glycogen Phosphorylase B"/>
    <property type="match status" value="1"/>
</dbReference>
<dbReference type="RefSeq" id="WP_104716086.1">
    <property type="nucleotide sequence ID" value="NZ_PTRA01000010.1"/>
</dbReference>
<evidence type="ECO:0000313" key="2">
    <source>
        <dbReference type="EMBL" id="PQA53172.1"/>
    </source>
</evidence>
<comment type="caution">
    <text evidence="2">The sequence shown here is derived from an EMBL/GenBank/DDBJ whole genome shotgun (WGS) entry which is preliminary data.</text>
</comment>
<dbReference type="InterPro" id="IPR028098">
    <property type="entry name" value="Glyco_trans_4-like_N"/>
</dbReference>
<organism evidence="2 3">
    <name type="scientific">Siphonobacter curvatus</name>
    <dbReference type="NCBI Taxonomy" id="2094562"/>
    <lineage>
        <taxon>Bacteria</taxon>
        <taxon>Pseudomonadati</taxon>
        <taxon>Bacteroidota</taxon>
        <taxon>Cytophagia</taxon>
        <taxon>Cytophagales</taxon>
        <taxon>Cytophagaceae</taxon>
        <taxon>Siphonobacter</taxon>
    </lineage>
</organism>
<reference evidence="3" key="1">
    <citation type="submission" date="2018-02" db="EMBL/GenBank/DDBJ databases">
        <title>Genome sequencing of Solimonas sp. HR-BB.</title>
        <authorList>
            <person name="Lee Y."/>
            <person name="Jeon C.O."/>
        </authorList>
    </citation>
    <scope>NUCLEOTIDE SEQUENCE [LARGE SCALE GENOMIC DNA]</scope>
    <source>
        <strain evidence="3">HR-U</strain>
    </source>
</reference>
<sequence length="371" mass="41838">MRIVFVCGCLEPGNDGVGDYTRRLAAELIRQGHTAGILALHEPGREWVFSGQQFDEQIPVPVLRLSQCLSWPERMRYAQAWVAQQNPEVLSLQYVPFSYDAKGLPWGLAGQLKTLGKNVPWHVMFHEIWVGTRQGSSVKQMLWGSLQQAILRRLVKQLAPQQIHTQSQLYQAFLARQKVQAGLLPLFGNVPLQPQPFRVNTHDYLEIIVFGTVHADALWREAIQELSQQDRPMRLTFIGRNGSHAKACIEWCTQMQLPVRLLGEQALERISFVLSQADIGLTSTALPMVEKSGTVAAMLEHGLPVLCIASAWQPRGVPSPPLPLHVYAYRVGQVFQLLDSLQKHPPKNRIARTAEQLTRQLSPRRSYSTLL</sequence>
<keyword evidence="3" id="KW-1185">Reference proteome</keyword>
<feature type="domain" description="Glycosyltransferase subfamily 4-like N-terminal" evidence="1">
    <location>
        <begin position="16"/>
        <end position="181"/>
    </location>
</feature>
<dbReference type="OrthoDB" id="1100436at2"/>
<accession>A0A2S7IEI4</accession>
<name>A0A2S7IEI4_9BACT</name>